<gene>
    <name evidence="2" type="ORF">S12H4_01104</name>
</gene>
<keyword evidence="1" id="KW-0472">Membrane</keyword>
<proteinExistence type="predicted"/>
<dbReference type="AlphaFoldDB" id="X1RZA7"/>
<organism evidence="2">
    <name type="scientific">marine sediment metagenome</name>
    <dbReference type="NCBI Taxonomy" id="412755"/>
    <lineage>
        <taxon>unclassified sequences</taxon>
        <taxon>metagenomes</taxon>
        <taxon>ecological metagenomes</taxon>
    </lineage>
</organism>
<evidence type="ECO:0000256" key="1">
    <source>
        <dbReference type="SAM" id="Phobius"/>
    </source>
</evidence>
<accession>X1RZA7</accession>
<name>X1RZA7_9ZZZZ</name>
<sequence length="75" mass="8487">MNRDIRWKWAYSFLLFCATIGWAVFTIKVVATAMASPTPVDVLKASGTGILLGALITWNSTIIHFWFRKKAPEEK</sequence>
<feature type="transmembrane region" description="Helical" evidence="1">
    <location>
        <begin position="47"/>
        <end position="67"/>
    </location>
</feature>
<comment type="caution">
    <text evidence="2">The sequence shown here is derived from an EMBL/GenBank/DDBJ whole genome shotgun (WGS) entry which is preliminary data.</text>
</comment>
<keyword evidence="1" id="KW-0812">Transmembrane</keyword>
<feature type="transmembrane region" description="Helical" evidence="1">
    <location>
        <begin position="12"/>
        <end position="35"/>
    </location>
</feature>
<dbReference type="EMBL" id="BARW01000197">
    <property type="protein sequence ID" value="GAI60864.1"/>
    <property type="molecule type" value="Genomic_DNA"/>
</dbReference>
<evidence type="ECO:0000313" key="2">
    <source>
        <dbReference type="EMBL" id="GAI60864.1"/>
    </source>
</evidence>
<keyword evidence="1" id="KW-1133">Transmembrane helix</keyword>
<reference evidence="2" key="1">
    <citation type="journal article" date="2014" name="Front. Microbiol.">
        <title>High frequency of phylogenetically diverse reductive dehalogenase-homologous genes in deep subseafloor sedimentary metagenomes.</title>
        <authorList>
            <person name="Kawai M."/>
            <person name="Futagami T."/>
            <person name="Toyoda A."/>
            <person name="Takaki Y."/>
            <person name="Nishi S."/>
            <person name="Hori S."/>
            <person name="Arai W."/>
            <person name="Tsubouchi T."/>
            <person name="Morono Y."/>
            <person name="Uchiyama I."/>
            <person name="Ito T."/>
            <person name="Fujiyama A."/>
            <person name="Inagaki F."/>
            <person name="Takami H."/>
        </authorList>
    </citation>
    <scope>NUCLEOTIDE SEQUENCE</scope>
    <source>
        <strain evidence="2">Expedition CK06-06</strain>
    </source>
</reference>
<protein>
    <submittedName>
        <fullName evidence="2">Uncharacterized protein</fullName>
    </submittedName>
</protein>